<accession>D7CQV0</accession>
<dbReference type="InterPro" id="IPR001282">
    <property type="entry name" value="G6P_DH"/>
</dbReference>
<feature type="domain" description="Glucose-6-phosphate dehydrogenase C-terminal" evidence="8">
    <location>
        <begin position="193"/>
        <end position="480"/>
    </location>
</feature>
<dbReference type="EC" id="1.1.1.49" evidence="6"/>
<evidence type="ECO:0000256" key="3">
    <source>
        <dbReference type="ARBA" id="ARBA00022857"/>
    </source>
</evidence>
<dbReference type="PANTHER" id="PTHR23429">
    <property type="entry name" value="GLUCOSE-6-PHOSPHATE 1-DEHYDROGENASE G6PD"/>
    <property type="match status" value="1"/>
</dbReference>
<dbReference type="NCBIfam" id="NF009492">
    <property type="entry name" value="PRK12853.1-3"/>
    <property type="match status" value="1"/>
</dbReference>
<dbReference type="GO" id="GO:0004345">
    <property type="term" value="F:glucose-6-phosphate dehydrogenase activity"/>
    <property type="evidence" value="ECO:0007669"/>
    <property type="project" value="UniProtKB-UniRule"/>
</dbReference>
<evidence type="ECO:0000256" key="4">
    <source>
        <dbReference type="ARBA" id="ARBA00023002"/>
    </source>
</evidence>
<evidence type="ECO:0000256" key="6">
    <source>
        <dbReference type="HAMAP-Rule" id="MF_00966"/>
    </source>
</evidence>
<comment type="caution">
    <text evidence="6">Lacks conserved residue(s) required for the propagation of feature annotation.</text>
</comment>
<evidence type="ECO:0000313" key="10">
    <source>
        <dbReference type="Proteomes" id="UP000000379"/>
    </source>
</evidence>
<dbReference type="GO" id="GO:0009051">
    <property type="term" value="P:pentose-phosphate shunt, oxidative branch"/>
    <property type="evidence" value="ECO:0007669"/>
    <property type="project" value="TreeGrafter"/>
</dbReference>
<dbReference type="Proteomes" id="UP000000379">
    <property type="component" value="Chromosome"/>
</dbReference>
<dbReference type="Pfam" id="PF02781">
    <property type="entry name" value="G6PD_C"/>
    <property type="match status" value="1"/>
</dbReference>
<dbReference type="GO" id="GO:0050661">
    <property type="term" value="F:NADP binding"/>
    <property type="evidence" value="ECO:0007669"/>
    <property type="project" value="UniProtKB-UniRule"/>
</dbReference>
<feature type="binding site" evidence="6">
    <location>
        <position position="335"/>
    </location>
    <ligand>
        <name>substrate</name>
    </ligand>
</feature>
<name>D7CQV0_TRURR</name>
<dbReference type="HOGENOM" id="CLU_013524_5_0_0"/>
<dbReference type="InterPro" id="IPR022675">
    <property type="entry name" value="G6P_DH_C"/>
</dbReference>
<organism evidence="9 10">
    <name type="scientific">Truepera radiovictrix (strain DSM 17093 / CIP 108686 / LMG 22925 / RQ-24)</name>
    <dbReference type="NCBI Taxonomy" id="649638"/>
    <lineage>
        <taxon>Bacteria</taxon>
        <taxon>Thermotogati</taxon>
        <taxon>Deinococcota</taxon>
        <taxon>Deinococci</taxon>
        <taxon>Trueperales</taxon>
        <taxon>Trueperaceae</taxon>
        <taxon>Truepera</taxon>
    </lineage>
</organism>
<comment type="pathway">
    <text evidence="1 6">Carbohydrate degradation; pentose phosphate pathway; D-ribulose 5-phosphate from D-glucose 6-phosphate (oxidative stage): step 1/3.</text>
</comment>
<dbReference type="eggNOG" id="COG0364">
    <property type="taxonomic scope" value="Bacteria"/>
</dbReference>
<dbReference type="PIRSF" id="PIRSF000110">
    <property type="entry name" value="G6PD"/>
    <property type="match status" value="1"/>
</dbReference>
<dbReference type="GO" id="GO:0006006">
    <property type="term" value="P:glucose metabolic process"/>
    <property type="evidence" value="ECO:0007669"/>
    <property type="project" value="UniProtKB-KW"/>
</dbReference>
<keyword evidence="3 6" id="KW-0521">NADP</keyword>
<sequence length="485" mass="55160">MTPTQNGEHRCAFVIFGASGDLAARKLLPALFELHLRGALHPETALVGFSRRDWSDDTFRERARAALQEHAPKSFDEAAWAELAPRLSFVSGGYDDAEAYQKLKEHLQNLGQDNRLFYTSTPPSTYAPIAERLGEAGMARSAGWVRLIVEKPFGHDLRSARMLNETLLKHFREEQIYRMDHYLAKETAQNIAALRFANALFEPTWNSQYVDHIQVTMAEPMGMEGRGGFYDEVGVIRDVIQNHLLQLVALTATEPPARYDAKSVRDEKVKVFQAMACSNPQHAVIGQYRGDGRVKGYREEEGVDPRSRQGTYAALELRIDNWRWAGVPFFVRSGKRLRAKSSEIVIVYKRPPHIPFELRAPVQHDRIVLRLQPNEGISLRFNAKKPGQGISLSRASMDFYYDKEFRSRNPDAYETLLEDAMMGDATLFMRADEVEAQWRVVTPLLEAWEASYDEPAFYDVGSWGPDEANDLLAKRGRTWHTPAVE</sequence>
<keyword evidence="4 6" id="KW-0560">Oxidoreductase</keyword>
<dbReference type="EMBL" id="CP002049">
    <property type="protein sequence ID" value="ADI15084.1"/>
    <property type="molecule type" value="Genomic_DNA"/>
</dbReference>
<dbReference type="PANTHER" id="PTHR23429:SF0">
    <property type="entry name" value="GLUCOSE-6-PHOSPHATE 1-DEHYDROGENASE"/>
    <property type="match status" value="1"/>
</dbReference>
<dbReference type="PRINTS" id="PR00079">
    <property type="entry name" value="G6PDHDRGNASE"/>
</dbReference>
<feature type="binding site" evidence="6">
    <location>
        <position position="340"/>
    </location>
    <ligand>
        <name>substrate</name>
    </ligand>
</feature>
<dbReference type="GO" id="GO:0005829">
    <property type="term" value="C:cytosol"/>
    <property type="evidence" value="ECO:0007669"/>
    <property type="project" value="TreeGrafter"/>
</dbReference>
<dbReference type="InterPro" id="IPR022674">
    <property type="entry name" value="G6P_DH_NAD-bd"/>
</dbReference>
<feature type="binding site" evidence="6">
    <location>
        <position position="185"/>
    </location>
    <ligand>
        <name>substrate</name>
    </ligand>
</feature>
<comment type="function">
    <text evidence="6">Catalyzes the oxidation of glucose 6-phosphate to 6-phosphogluconolactone.</text>
</comment>
<keyword evidence="5 6" id="KW-0119">Carbohydrate metabolism</keyword>
<feature type="active site" description="Proton acceptor" evidence="6">
    <location>
        <position position="243"/>
    </location>
</feature>
<feature type="binding site" evidence="6">
    <location>
        <position position="151"/>
    </location>
    <ligand>
        <name>NADP(+)</name>
        <dbReference type="ChEBI" id="CHEBI:58349"/>
    </ligand>
</feature>
<dbReference type="Gene3D" id="3.30.360.10">
    <property type="entry name" value="Dihydrodipicolinate Reductase, domain 2"/>
    <property type="match status" value="1"/>
</dbReference>
<feature type="binding site" evidence="6">
    <location>
        <position position="181"/>
    </location>
    <ligand>
        <name>substrate</name>
    </ligand>
</feature>
<dbReference type="NCBIfam" id="TIGR00871">
    <property type="entry name" value="zwf"/>
    <property type="match status" value="1"/>
</dbReference>
<feature type="binding site" evidence="6">
    <location>
        <position position="51"/>
    </location>
    <ligand>
        <name>NADP(+)</name>
        <dbReference type="ChEBI" id="CHEBI:58349"/>
    </ligand>
</feature>
<dbReference type="SUPFAM" id="SSF51735">
    <property type="entry name" value="NAD(P)-binding Rossmann-fold domains"/>
    <property type="match status" value="1"/>
</dbReference>
<gene>
    <name evidence="6" type="primary">zwf</name>
    <name evidence="9" type="ordered locus">Trad_1970</name>
</gene>
<evidence type="ECO:0000256" key="5">
    <source>
        <dbReference type="ARBA" id="ARBA00023277"/>
    </source>
</evidence>
<dbReference type="SUPFAM" id="SSF55347">
    <property type="entry name" value="Glyceraldehyde-3-phosphate dehydrogenase-like, C-terminal domain"/>
    <property type="match status" value="1"/>
</dbReference>
<proteinExistence type="inferred from homology"/>
<reference evidence="10" key="1">
    <citation type="submission" date="2010-05" db="EMBL/GenBank/DDBJ databases">
        <title>The complete genome of Truepera radiovictris DSM 17093.</title>
        <authorList>
            <consortium name="US DOE Joint Genome Institute (JGI-PGF)"/>
            <person name="Lucas S."/>
            <person name="Copeland A."/>
            <person name="Lapidus A."/>
            <person name="Glavina del Rio T."/>
            <person name="Dalin E."/>
            <person name="Tice H."/>
            <person name="Bruce D."/>
            <person name="Goodwin L."/>
            <person name="Pitluck S."/>
            <person name="Kyrpides N."/>
            <person name="Mavromatis K."/>
            <person name="Ovchinnikova G."/>
            <person name="Munk A.C."/>
            <person name="Detter J.C."/>
            <person name="Han C."/>
            <person name="Tapia R."/>
            <person name="Land M."/>
            <person name="Hauser L."/>
            <person name="Markowitz V."/>
            <person name="Cheng J.-F."/>
            <person name="Hugenholtz P."/>
            <person name="Woyke T."/>
            <person name="Wu D."/>
            <person name="Tindall B."/>
            <person name="Pomrenke H.G."/>
            <person name="Brambilla E."/>
            <person name="Klenk H.-P."/>
            <person name="Eisen J.A."/>
        </authorList>
    </citation>
    <scope>NUCLEOTIDE SEQUENCE [LARGE SCALE GENOMIC DNA]</scope>
    <source>
        <strain evidence="10">DSM 17093 / CIP 108686 / LMG 22925 / RQ-24</strain>
    </source>
</reference>
<evidence type="ECO:0000259" key="7">
    <source>
        <dbReference type="Pfam" id="PF00479"/>
    </source>
</evidence>
<keyword evidence="10" id="KW-1185">Reference proteome</keyword>
<dbReference type="STRING" id="649638.Trad_1970"/>
<comment type="catalytic activity">
    <reaction evidence="6">
        <text>D-glucose 6-phosphate + NADP(+) = 6-phospho-D-glucono-1,5-lactone + NADPH + H(+)</text>
        <dbReference type="Rhea" id="RHEA:15841"/>
        <dbReference type="ChEBI" id="CHEBI:15378"/>
        <dbReference type="ChEBI" id="CHEBI:57783"/>
        <dbReference type="ChEBI" id="CHEBI:57955"/>
        <dbReference type="ChEBI" id="CHEBI:58349"/>
        <dbReference type="ChEBI" id="CHEBI:61548"/>
        <dbReference type="EC" id="1.1.1.49"/>
    </reaction>
</comment>
<evidence type="ECO:0000313" key="9">
    <source>
        <dbReference type="EMBL" id="ADI15084.1"/>
    </source>
</evidence>
<comment type="similarity">
    <text evidence="6">Belongs to the glucose-6-phosphate dehydrogenase family.</text>
</comment>
<dbReference type="Pfam" id="PF00479">
    <property type="entry name" value="G6PD_N"/>
    <property type="match status" value="1"/>
</dbReference>
<dbReference type="UniPathway" id="UPA00115">
    <property type="reaction ID" value="UER00408"/>
</dbReference>
<protein>
    <recommendedName>
        <fullName evidence="6">Glucose-6-phosphate 1-dehydrogenase</fullName>
        <shortName evidence="6">G6PD</shortName>
        <ecNumber evidence="6">1.1.1.49</ecNumber>
    </recommendedName>
</protein>
<dbReference type="InterPro" id="IPR036291">
    <property type="entry name" value="NAD(P)-bd_dom_sf"/>
</dbReference>
<feature type="domain" description="Glucose-6-phosphate dehydrogenase NAD-binding" evidence="7">
    <location>
        <begin position="14"/>
        <end position="190"/>
    </location>
</feature>
<feature type="binding site" evidence="6">
    <location>
        <position position="219"/>
    </location>
    <ligand>
        <name>substrate</name>
    </ligand>
</feature>
<keyword evidence="2 6" id="KW-0313">Glucose metabolism</keyword>
<dbReference type="RefSeq" id="WP_013178449.1">
    <property type="nucleotide sequence ID" value="NC_014221.1"/>
</dbReference>
<dbReference type="HAMAP" id="MF_00966">
    <property type="entry name" value="G6PD"/>
    <property type="match status" value="1"/>
</dbReference>
<dbReference type="Gene3D" id="3.40.50.720">
    <property type="entry name" value="NAD(P)-binding Rossmann-like Domain"/>
    <property type="match status" value="1"/>
</dbReference>
<evidence type="ECO:0000259" key="8">
    <source>
        <dbReference type="Pfam" id="PF02781"/>
    </source>
</evidence>
<evidence type="ECO:0000256" key="2">
    <source>
        <dbReference type="ARBA" id="ARBA00022526"/>
    </source>
</evidence>
<evidence type="ECO:0000256" key="1">
    <source>
        <dbReference type="ARBA" id="ARBA00004937"/>
    </source>
</evidence>
<dbReference type="AlphaFoldDB" id="D7CQV0"/>
<reference evidence="9 10" key="2">
    <citation type="journal article" date="2011" name="Stand. Genomic Sci.">
        <title>Complete genome sequence of Truepera radiovictrix type strain (RQ-24).</title>
        <authorList>
            <person name="Ivanova N."/>
            <person name="Rohde C."/>
            <person name="Munk C."/>
            <person name="Nolan M."/>
            <person name="Lucas S."/>
            <person name="Del Rio T.G."/>
            <person name="Tice H."/>
            <person name="Deshpande S."/>
            <person name="Cheng J.F."/>
            <person name="Tapia R."/>
            <person name="Han C."/>
            <person name="Goodwin L."/>
            <person name="Pitluck S."/>
            <person name="Liolios K."/>
            <person name="Mavromatis K."/>
            <person name="Mikhailova N."/>
            <person name="Pati A."/>
            <person name="Chen A."/>
            <person name="Palaniappan K."/>
            <person name="Land M."/>
            <person name="Hauser L."/>
            <person name="Chang Y.J."/>
            <person name="Jeffries C.D."/>
            <person name="Brambilla E."/>
            <person name="Rohde M."/>
            <person name="Goker M."/>
            <person name="Tindall B.J."/>
            <person name="Woyke T."/>
            <person name="Bristow J."/>
            <person name="Eisen J.A."/>
            <person name="Markowitz V."/>
            <person name="Hugenholtz P."/>
            <person name="Kyrpides N.C."/>
            <person name="Klenk H.P."/>
            <person name="Lapidus A."/>
        </authorList>
    </citation>
    <scope>NUCLEOTIDE SEQUENCE [LARGE SCALE GENOMIC DNA]</scope>
    <source>
        <strain evidence="10">DSM 17093 / CIP 108686 / LMG 22925 / RQ-24</strain>
    </source>
</reference>
<dbReference type="KEGG" id="tra:Trad_1970"/>
<feature type="binding site" evidence="6">
    <location>
        <position position="238"/>
    </location>
    <ligand>
        <name>substrate</name>
    </ligand>
</feature>
<dbReference type="OrthoDB" id="9802739at2"/>